<protein>
    <recommendedName>
        <fullName evidence="2">Spt20-like SEP domain-containing protein</fullName>
    </recommendedName>
</protein>
<feature type="region of interest" description="Disordered" evidence="1">
    <location>
        <begin position="444"/>
        <end position="485"/>
    </location>
</feature>
<keyword evidence="4" id="KW-1185">Reference proteome</keyword>
<organism evidence="3 4">
    <name type="scientific">Tritrichomonas musculus</name>
    <dbReference type="NCBI Taxonomy" id="1915356"/>
    <lineage>
        <taxon>Eukaryota</taxon>
        <taxon>Metamonada</taxon>
        <taxon>Parabasalia</taxon>
        <taxon>Tritrichomonadida</taxon>
        <taxon>Tritrichomonadidae</taxon>
        <taxon>Tritrichomonas</taxon>
    </lineage>
</organism>
<feature type="domain" description="Spt20-like SEP" evidence="2">
    <location>
        <begin position="114"/>
        <end position="354"/>
    </location>
</feature>
<feature type="region of interest" description="Disordered" evidence="1">
    <location>
        <begin position="307"/>
        <end position="332"/>
    </location>
</feature>
<dbReference type="EMBL" id="JAPFFF010000019">
    <property type="protein sequence ID" value="KAK8858042.1"/>
    <property type="molecule type" value="Genomic_DNA"/>
</dbReference>
<evidence type="ECO:0000256" key="1">
    <source>
        <dbReference type="SAM" id="MobiDB-lite"/>
    </source>
</evidence>
<feature type="compositionally biased region" description="Basic and acidic residues" evidence="1">
    <location>
        <begin position="269"/>
        <end position="286"/>
    </location>
</feature>
<sequence length="485" mass="54119">MADENQPSAPFFTIESQTTATQTPINYFSDIDSLNPPIEFDLPPELDGDGPTLLHQYYSNTKYFIDHTDPMTLSPYKQEILTKVKQHSIFQSKIFNSSNLSDCDLPPNTFDNLSVSLYLVIFPDHFTFSTAFSEIESGDLNNNASRVLSYVSQGLLPPKLLESLKDLNLVWYDGGLICEISDQRKAYSHPLRVLMRVNPIDITNYGFDIEQEYLLNRHPLLCLDPDIRVSKLARTITADSQRWQPNQTTSQTPAEFLQSECPSIFIEPFEPKKPRNRPESKHSESELRKMLMIKLGIIKEEFPQEKENYHAQNPQQENQSRQSTSQPPPPQIIQERDQTQLSNTSEIANNSISIPSSLLSALTSTSNSDRSQTVPSNLMPQAIPSPAPNSSPAPLSGLSFNNSKNAISQQIAKLIKQQHIDPLHLLDSPINNVNLDKALKAISASSSNPDLKSGSIQAMKSDIKNQVSSAPNSLPNSDSPEPKSS</sequence>
<dbReference type="Pfam" id="PF12090">
    <property type="entry name" value="Spt20_SEP"/>
    <property type="match status" value="1"/>
</dbReference>
<feature type="region of interest" description="Disordered" evidence="1">
    <location>
        <begin position="267"/>
        <end position="286"/>
    </location>
</feature>
<gene>
    <name evidence="3" type="ORF">M9Y10_013142</name>
</gene>
<name>A0ABR2I7A1_9EUKA</name>
<dbReference type="InterPro" id="IPR046468">
    <property type="entry name" value="Spt20-like_SEP"/>
</dbReference>
<feature type="compositionally biased region" description="Polar residues" evidence="1">
    <location>
        <begin position="444"/>
        <end position="479"/>
    </location>
</feature>
<accession>A0ABR2I7A1</accession>
<feature type="region of interest" description="Disordered" evidence="1">
    <location>
        <begin position="363"/>
        <end position="401"/>
    </location>
</feature>
<evidence type="ECO:0000313" key="3">
    <source>
        <dbReference type="EMBL" id="KAK8858042.1"/>
    </source>
</evidence>
<evidence type="ECO:0000313" key="4">
    <source>
        <dbReference type="Proteomes" id="UP001470230"/>
    </source>
</evidence>
<proteinExistence type="predicted"/>
<evidence type="ECO:0000259" key="2">
    <source>
        <dbReference type="Pfam" id="PF12090"/>
    </source>
</evidence>
<feature type="compositionally biased region" description="Polar residues" evidence="1">
    <location>
        <begin position="369"/>
        <end position="379"/>
    </location>
</feature>
<comment type="caution">
    <text evidence="3">The sequence shown here is derived from an EMBL/GenBank/DDBJ whole genome shotgun (WGS) entry which is preliminary data.</text>
</comment>
<reference evidence="3 4" key="1">
    <citation type="submission" date="2024-04" db="EMBL/GenBank/DDBJ databases">
        <title>Tritrichomonas musculus Genome.</title>
        <authorList>
            <person name="Alves-Ferreira E."/>
            <person name="Grigg M."/>
            <person name="Lorenzi H."/>
            <person name="Galac M."/>
        </authorList>
    </citation>
    <scope>NUCLEOTIDE SEQUENCE [LARGE SCALE GENOMIC DNA]</scope>
    <source>
        <strain evidence="3 4">EAF2021</strain>
    </source>
</reference>
<dbReference type="Proteomes" id="UP001470230">
    <property type="component" value="Unassembled WGS sequence"/>
</dbReference>